<evidence type="ECO:0000313" key="2">
    <source>
        <dbReference type="EMBL" id="KAF6201166.1"/>
    </source>
</evidence>
<gene>
    <name evidence="2" type="ORF">GE061_005613</name>
</gene>
<name>A0A8S9WZE4_APOLU</name>
<dbReference type="PANTHER" id="PTHR19446">
    <property type="entry name" value="REVERSE TRANSCRIPTASES"/>
    <property type="match status" value="1"/>
</dbReference>
<evidence type="ECO:0000313" key="3">
    <source>
        <dbReference type="Proteomes" id="UP000466442"/>
    </source>
</evidence>
<dbReference type="GO" id="GO:0071897">
    <property type="term" value="P:DNA biosynthetic process"/>
    <property type="evidence" value="ECO:0007669"/>
    <property type="project" value="UniProtKB-ARBA"/>
</dbReference>
<dbReference type="InterPro" id="IPR000477">
    <property type="entry name" value="RT_dom"/>
</dbReference>
<comment type="caution">
    <text evidence="2">The sequence shown here is derived from an EMBL/GenBank/DDBJ whole genome shotgun (WGS) entry which is preliminary data.</text>
</comment>
<dbReference type="Proteomes" id="UP000466442">
    <property type="component" value="Unassembled WGS sequence"/>
</dbReference>
<dbReference type="AlphaFoldDB" id="A0A8S9WZE4"/>
<dbReference type="InterPro" id="IPR043502">
    <property type="entry name" value="DNA/RNA_pol_sf"/>
</dbReference>
<sequence>MVDICCVSSEFLESVYEFKVGRQTYSDHMPVVLGLKDGMNSPETVLPLIPRLAWNAAGREKYTRRLAEVASLDVDWPTRTEDAASALIEMIVGAAKHASMRTARPLEARQPWWDWDCSRARDRSFALLHLFHNTGSNLVRTAYVKANSHYKKLCEVKRKEYYLALVARFKEITEASDFWKLVRSLKSGSQRRMGDIHMSEWVAHFRGQWSNRSPSLELVIGGLGSEKMDKDFTMVELKLVLDRAKESKAPGPDRVAYEFYKNAPDALLERLLSLFNRIHTTGEVPEGFASAIIFPLFKKGDVNDVANYRGLSFINCMSKLLCALLLLRLEAHIGEGSTLNECQNGFRKGYSTTDAIFTLSSLVHLRLALGRGKKLYAFFIDFRAAFDGIQHGHLFQKLCHLNVGHSFLKILQTNCKHWRDANINSHGG</sequence>
<feature type="domain" description="Reverse transcriptase" evidence="1">
    <location>
        <begin position="301"/>
        <end position="412"/>
    </location>
</feature>
<accession>A0A8S9WZE4</accession>
<dbReference type="SUPFAM" id="SSF56672">
    <property type="entry name" value="DNA/RNA polymerases"/>
    <property type="match status" value="1"/>
</dbReference>
<dbReference type="Pfam" id="PF00078">
    <property type="entry name" value="RVT_1"/>
    <property type="match status" value="1"/>
</dbReference>
<dbReference type="EMBL" id="WIXP02000013">
    <property type="protein sequence ID" value="KAF6201166.1"/>
    <property type="molecule type" value="Genomic_DNA"/>
</dbReference>
<proteinExistence type="predicted"/>
<dbReference type="OrthoDB" id="6629783at2759"/>
<reference evidence="2" key="1">
    <citation type="journal article" date="2021" name="Mol. Ecol. Resour.">
        <title>Apolygus lucorum genome provides insights into omnivorousness and mesophyll feeding.</title>
        <authorList>
            <person name="Liu Y."/>
            <person name="Liu H."/>
            <person name="Wang H."/>
            <person name="Huang T."/>
            <person name="Liu B."/>
            <person name="Yang B."/>
            <person name="Yin L."/>
            <person name="Li B."/>
            <person name="Zhang Y."/>
            <person name="Zhang S."/>
            <person name="Jiang F."/>
            <person name="Zhang X."/>
            <person name="Ren Y."/>
            <person name="Wang B."/>
            <person name="Wang S."/>
            <person name="Lu Y."/>
            <person name="Wu K."/>
            <person name="Fan W."/>
            <person name="Wang G."/>
        </authorList>
    </citation>
    <scope>NUCLEOTIDE SEQUENCE</scope>
    <source>
        <strain evidence="2">12Hb</strain>
    </source>
</reference>
<keyword evidence="3" id="KW-1185">Reference proteome</keyword>
<evidence type="ECO:0000259" key="1">
    <source>
        <dbReference type="Pfam" id="PF00078"/>
    </source>
</evidence>
<organism evidence="2 3">
    <name type="scientific">Apolygus lucorum</name>
    <name type="common">Small green plant bug</name>
    <name type="synonym">Lygocoris lucorum</name>
    <dbReference type="NCBI Taxonomy" id="248454"/>
    <lineage>
        <taxon>Eukaryota</taxon>
        <taxon>Metazoa</taxon>
        <taxon>Ecdysozoa</taxon>
        <taxon>Arthropoda</taxon>
        <taxon>Hexapoda</taxon>
        <taxon>Insecta</taxon>
        <taxon>Pterygota</taxon>
        <taxon>Neoptera</taxon>
        <taxon>Paraneoptera</taxon>
        <taxon>Hemiptera</taxon>
        <taxon>Heteroptera</taxon>
        <taxon>Panheteroptera</taxon>
        <taxon>Cimicomorpha</taxon>
        <taxon>Miridae</taxon>
        <taxon>Mirini</taxon>
        <taxon>Apolygus</taxon>
    </lineage>
</organism>
<protein>
    <recommendedName>
        <fullName evidence="1">Reverse transcriptase domain-containing protein</fullName>
    </recommendedName>
</protein>